<evidence type="ECO:0000313" key="5">
    <source>
        <dbReference type="EMBL" id="AEH77614.1"/>
    </source>
</evidence>
<dbReference type="PATRIC" id="fig|707241.3.peg.337"/>
<reference evidence="5 6" key="1">
    <citation type="journal article" date="2011" name="J. Biotechnol.">
        <title>The complete genome sequence of the dominant Sinorhizobium meliloti field isolate SM11 extends the S. meliloti pan-genome.</title>
        <authorList>
            <person name="Schneiker-Bekel S."/>
            <person name="Wibberg D."/>
            <person name="Bekel T."/>
            <person name="Blom J."/>
            <person name="Linke B."/>
            <person name="Neuweger H."/>
            <person name="Stiens M."/>
            <person name="Vorholter F.J."/>
            <person name="Weidner S."/>
            <person name="Goesmann A."/>
            <person name="Puhler A."/>
            <person name="Schluter A."/>
        </authorList>
    </citation>
    <scope>NUCLEOTIDE SEQUENCE [LARGE SCALE GENOMIC DNA]</scope>
    <source>
        <strain evidence="5 6">SM11</strain>
    </source>
</reference>
<dbReference type="InterPro" id="IPR029044">
    <property type="entry name" value="Nucleotide-diphossugar_trans"/>
</dbReference>
<dbReference type="HOGENOM" id="CLU_025996_3_1_5"/>
<dbReference type="PANTHER" id="PTHR43179:SF12">
    <property type="entry name" value="GALACTOFURANOSYLTRANSFERASE GLFT2"/>
    <property type="match status" value="1"/>
</dbReference>
<dbReference type="KEGG" id="smx:SM11_chr0331"/>
<accession>F7X8I6</accession>
<dbReference type="PANTHER" id="PTHR43179">
    <property type="entry name" value="RHAMNOSYLTRANSFERASE WBBL"/>
    <property type="match status" value="1"/>
</dbReference>
<dbReference type="SUPFAM" id="SSF53448">
    <property type="entry name" value="Nucleotide-diphospho-sugar transferases"/>
    <property type="match status" value="1"/>
</dbReference>
<evidence type="ECO:0000256" key="2">
    <source>
        <dbReference type="ARBA" id="ARBA00022676"/>
    </source>
</evidence>
<keyword evidence="3" id="KW-0808">Transferase</keyword>
<evidence type="ECO:0000256" key="3">
    <source>
        <dbReference type="ARBA" id="ARBA00022679"/>
    </source>
</evidence>
<dbReference type="AlphaFoldDB" id="F7X8I6"/>
<dbReference type="InterPro" id="IPR001173">
    <property type="entry name" value="Glyco_trans_2-like"/>
</dbReference>
<organism evidence="5 6">
    <name type="scientific">Sinorhizobium meliloti (strain SM11)</name>
    <dbReference type="NCBI Taxonomy" id="707241"/>
    <lineage>
        <taxon>Bacteria</taxon>
        <taxon>Pseudomonadati</taxon>
        <taxon>Pseudomonadota</taxon>
        <taxon>Alphaproteobacteria</taxon>
        <taxon>Hyphomicrobiales</taxon>
        <taxon>Rhizobiaceae</taxon>
        <taxon>Sinorhizobium/Ensifer group</taxon>
        <taxon>Sinorhizobium</taxon>
    </lineage>
</organism>
<keyword evidence="2" id="KW-0328">Glycosyltransferase</keyword>
<evidence type="ECO:0000259" key="4">
    <source>
        <dbReference type="Pfam" id="PF00535"/>
    </source>
</evidence>
<dbReference type="Gene3D" id="3.90.550.10">
    <property type="entry name" value="Spore Coat Polysaccharide Biosynthesis Protein SpsA, Chain A"/>
    <property type="match status" value="1"/>
</dbReference>
<proteinExistence type="inferred from homology"/>
<dbReference type="Proteomes" id="UP000009045">
    <property type="component" value="Chromosome"/>
</dbReference>
<dbReference type="Pfam" id="PF00535">
    <property type="entry name" value="Glycos_transf_2"/>
    <property type="match status" value="1"/>
</dbReference>
<gene>
    <name evidence="5" type="ordered locus">SM11_chr0331</name>
</gene>
<evidence type="ECO:0000256" key="1">
    <source>
        <dbReference type="ARBA" id="ARBA00006739"/>
    </source>
</evidence>
<feature type="domain" description="Glycosyltransferase 2-like" evidence="4">
    <location>
        <begin position="110"/>
        <end position="246"/>
    </location>
</feature>
<dbReference type="EMBL" id="CP001830">
    <property type="protein sequence ID" value="AEH77614.1"/>
    <property type="molecule type" value="Genomic_DNA"/>
</dbReference>
<dbReference type="GO" id="GO:0016757">
    <property type="term" value="F:glycosyltransferase activity"/>
    <property type="evidence" value="ECO:0007669"/>
    <property type="project" value="UniProtKB-KW"/>
</dbReference>
<comment type="similarity">
    <text evidence="1">Belongs to the glycosyltransferase 2 family.</text>
</comment>
<evidence type="ECO:0000313" key="6">
    <source>
        <dbReference type="Proteomes" id="UP000009045"/>
    </source>
</evidence>
<name>F7X8I6_SINMM</name>
<sequence length="413" mass="45515">MRPMLFQTHNCKCPARMEAPSAVRRGNFVVPMRDRLAPWDASTIPAFALPRPGVKSSFERLFWIQPLFRKICCTHCIESARALTMTSDGQDSFIHFQTKLEDASDIELVVIVPTFRRPDHLVKTLRTIVSQRPDVPLATIVVENDADGLAGAQAAKDFFSGHSFDSSVVVARRHGYAHACNAGLTAALELFPRIGLVAVIYDDEIAAPEWLDCLMAVQEAHDADIVGGPQLPVLGHPQEQKWKRHPVFAPPYHGSGPVPVLYSAGNVLITRRVLDGMPRPFLDPVLNIVGIGDADFFDRCRAKGFSFAWAADAWVAESVPAHHTTASWTRARSLEKGAISTLMEHQRDATFSGRLKTLCKSLWLLASSLPVGIRLWTETGLAAASLHPLHVAIGRLTARIDADDTRDGNRDRD</sequence>
<protein>
    <submittedName>
        <fullName evidence="5">Glycosyltransferase</fullName>
    </submittedName>
</protein>
<dbReference type="CDD" id="cd00761">
    <property type="entry name" value="Glyco_tranf_GTA_type"/>
    <property type="match status" value="1"/>
</dbReference>